<dbReference type="GO" id="GO:0008081">
    <property type="term" value="F:phosphoric diester hydrolase activity"/>
    <property type="evidence" value="ECO:0007669"/>
    <property type="project" value="InterPro"/>
</dbReference>
<dbReference type="Proteomes" id="UP000194450">
    <property type="component" value="Unassembled WGS sequence"/>
</dbReference>
<evidence type="ECO:0000259" key="1">
    <source>
        <dbReference type="PROSITE" id="PS51704"/>
    </source>
</evidence>
<dbReference type="Gene3D" id="3.20.20.190">
    <property type="entry name" value="Phosphatidylinositol (PI) phosphodiesterase"/>
    <property type="match status" value="1"/>
</dbReference>
<accession>A0A1Y6FWL1</accession>
<dbReference type="EMBL" id="FXWH01000002">
    <property type="protein sequence ID" value="SMQ80106.1"/>
    <property type="molecule type" value="Genomic_DNA"/>
</dbReference>
<dbReference type="PANTHER" id="PTHR46211:SF1">
    <property type="entry name" value="GLYCEROPHOSPHODIESTER PHOSPHODIESTERASE, CYTOPLASMIC"/>
    <property type="match status" value="1"/>
</dbReference>
<organism evidence="2 3">
    <name type="scientific">Pseudidiomarina planktonica</name>
    <dbReference type="NCBI Taxonomy" id="1323738"/>
    <lineage>
        <taxon>Bacteria</taxon>
        <taxon>Pseudomonadati</taxon>
        <taxon>Pseudomonadota</taxon>
        <taxon>Gammaproteobacteria</taxon>
        <taxon>Alteromonadales</taxon>
        <taxon>Idiomarinaceae</taxon>
        <taxon>Pseudidiomarina</taxon>
    </lineage>
</organism>
<dbReference type="AlphaFoldDB" id="A0A1Y6FWL1"/>
<dbReference type="PROSITE" id="PS51704">
    <property type="entry name" value="GP_PDE"/>
    <property type="match status" value="1"/>
</dbReference>
<gene>
    <name evidence="2" type="ORF">SAMN06297229_2017</name>
</gene>
<dbReference type="RefSeq" id="WP_086435147.1">
    <property type="nucleotide sequence ID" value="NZ_FXWH01000002.1"/>
</dbReference>
<reference evidence="3" key="1">
    <citation type="submission" date="2017-04" db="EMBL/GenBank/DDBJ databases">
        <authorList>
            <person name="Varghese N."/>
            <person name="Submissions S."/>
        </authorList>
    </citation>
    <scope>NUCLEOTIDE SEQUENCE [LARGE SCALE GENOMIC DNA]</scope>
</reference>
<dbReference type="Pfam" id="PF03009">
    <property type="entry name" value="GDPD"/>
    <property type="match status" value="1"/>
</dbReference>
<dbReference type="SUPFAM" id="SSF51695">
    <property type="entry name" value="PLC-like phosphodiesterases"/>
    <property type="match status" value="1"/>
</dbReference>
<name>A0A1Y6FWL1_9GAMM</name>
<dbReference type="GO" id="GO:0006629">
    <property type="term" value="P:lipid metabolic process"/>
    <property type="evidence" value="ECO:0007669"/>
    <property type="project" value="InterPro"/>
</dbReference>
<dbReference type="PANTHER" id="PTHR46211">
    <property type="entry name" value="GLYCEROPHOSPHORYL DIESTER PHOSPHODIESTERASE"/>
    <property type="match status" value="1"/>
</dbReference>
<evidence type="ECO:0000313" key="3">
    <source>
        <dbReference type="Proteomes" id="UP000194450"/>
    </source>
</evidence>
<dbReference type="InterPro" id="IPR030395">
    <property type="entry name" value="GP_PDE_dom"/>
</dbReference>
<protein>
    <submittedName>
        <fullName evidence="2">Glycerophosphoryl diester phosphodiesterase</fullName>
    </submittedName>
</protein>
<proteinExistence type="predicted"/>
<feature type="domain" description="GP-PDE" evidence="1">
    <location>
        <begin position="1"/>
        <end position="228"/>
    </location>
</feature>
<dbReference type="OrthoDB" id="9795622at2"/>
<dbReference type="InterPro" id="IPR017946">
    <property type="entry name" value="PLC-like_Pdiesterase_TIM-brl"/>
</dbReference>
<sequence length="242" mass="27060">MQIIAHRGASFEAPENTLAAFSKALDAKADGIELDVYPLEDEWIVFHDRYLERLTATPGRLLDLTLAQVRKLKIFGQQHVPTLSEALEHINGRCMVNIELKGGGIVRGLHQCIDHAIKHHGFTADQILISSFNHHWLQAVKASHPEQRIGALAVGCPIDYCAFATRLDAYSVHVDVDFLTPEMVQDAHRRNLKIFVYTVDEAHDIEELHKLGVDGIFTNHPGFSRNILAGLPVSPSEPLLHY</sequence>
<evidence type="ECO:0000313" key="2">
    <source>
        <dbReference type="EMBL" id="SMQ80106.1"/>
    </source>
</evidence>
<keyword evidence="3" id="KW-1185">Reference proteome</keyword>